<dbReference type="Pfam" id="PF04545">
    <property type="entry name" value="Sigma70_r4"/>
    <property type="match status" value="1"/>
</dbReference>
<organism evidence="7 8">
    <name type="scientific">Fragilariopsis cylindrus CCMP1102</name>
    <dbReference type="NCBI Taxonomy" id="635003"/>
    <lineage>
        <taxon>Eukaryota</taxon>
        <taxon>Sar</taxon>
        <taxon>Stramenopiles</taxon>
        <taxon>Ochrophyta</taxon>
        <taxon>Bacillariophyta</taxon>
        <taxon>Bacillariophyceae</taxon>
        <taxon>Bacillariophycidae</taxon>
        <taxon>Bacillariales</taxon>
        <taxon>Bacillariaceae</taxon>
        <taxon>Fragilariopsis</taxon>
    </lineage>
</organism>
<dbReference type="Gene3D" id="1.10.10.10">
    <property type="entry name" value="Winged helix-like DNA-binding domain superfamily/Winged helix DNA-binding domain"/>
    <property type="match status" value="1"/>
</dbReference>
<dbReference type="InterPro" id="IPR050239">
    <property type="entry name" value="Sigma-70_RNA_pol_init_factors"/>
</dbReference>
<name>A0A1E7F5X9_9STRA</name>
<dbReference type="SUPFAM" id="SSF88659">
    <property type="entry name" value="Sigma3 and sigma4 domains of RNA polymerase sigma factors"/>
    <property type="match status" value="1"/>
</dbReference>
<keyword evidence="4" id="KW-0238">DNA-binding</keyword>
<dbReference type="InterPro" id="IPR007630">
    <property type="entry name" value="RNA_pol_sigma70_r4"/>
</dbReference>
<dbReference type="InterPro" id="IPR013324">
    <property type="entry name" value="RNA_pol_sigma_r3/r4-like"/>
</dbReference>
<protein>
    <recommendedName>
        <fullName evidence="6">RNA polymerase sigma-70 domain-containing protein</fullName>
    </recommendedName>
</protein>
<dbReference type="Gene3D" id="1.10.1740.10">
    <property type="match status" value="1"/>
</dbReference>
<keyword evidence="2" id="KW-0805">Transcription regulation</keyword>
<dbReference type="InterPro" id="IPR013325">
    <property type="entry name" value="RNA_pol_sigma_r2"/>
</dbReference>
<sequence length="266" mass="30177">MKSSTVTSTTTATPNNLRRSLYDDLIQEGVIGLMTALKTFEQKSRPNESFETFAKAQIEFGLEAFTIEREKGMGRSTGKGKRHPLSMESTIEIADPLQTTTTFHNQDEWEIREGLLLDNGESVDDESLQYEGEDQMWIASQSVASPLRDSIPQIDDDEDSIMDGIFGDKNSNTSPDDIALTDMIFYNVDDFLGNTLDEIESQIIQMRYGLDDGVAKTQKEISYDLNLTIREVRKLQKLALNKLRAKFTERYVSDDTGHEDFWEDTV</sequence>
<dbReference type="InterPro" id="IPR000943">
    <property type="entry name" value="RNA_pol_sigma70"/>
</dbReference>
<dbReference type="InParanoid" id="A0A1E7F5X9"/>
<evidence type="ECO:0000313" key="8">
    <source>
        <dbReference type="Proteomes" id="UP000095751"/>
    </source>
</evidence>
<dbReference type="PROSITE" id="PS00715">
    <property type="entry name" value="SIGMA70_1"/>
    <property type="match status" value="1"/>
</dbReference>
<dbReference type="PRINTS" id="PR00046">
    <property type="entry name" value="SIGMA70FCT"/>
</dbReference>
<evidence type="ECO:0000256" key="5">
    <source>
        <dbReference type="ARBA" id="ARBA00023163"/>
    </source>
</evidence>
<dbReference type="AlphaFoldDB" id="A0A1E7F5X9"/>
<gene>
    <name evidence="7" type="ORF">FRACYDRAFT_241878</name>
</gene>
<accession>A0A1E7F5X9</accession>
<dbReference type="KEGG" id="fcy:FRACYDRAFT_241878"/>
<keyword evidence="5" id="KW-0804">Transcription</keyword>
<evidence type="ECO:0000256" key="2">
    <source>
        <dbReference type="ARBA" id="ARBA00023015"/>
    </source>
</evidence>
<dbReference type="InterPro" id="IPR036388">
    <property type="entry name" value="WH-like_DNA-bd_sf"/>
</dbReference>
<proteinExistence type="inferred from homology"/>
<dbReference type="GO" id="GO:0006352">
    <property type="term" value="P:DNA-templated transcription initiation"/>
    <property type="evidence" value="ECO:0007669"/>
    <property type="project" value="InterPro"/>
</dbReference>
<dbReference type="GO" id="GO:0016987">
    <property type="term" value="F:sigma factor activity"/>
    <property type="evidence" value="ECO:0007669"/>
    <property type="project" value="UniProtKB-KW"/>
</dbReference>
<dbReference type="EMBL" id="KV784361">
    <property type="protein sequence ID" value="OEU13539.1"/>
    <property type="molecule type" value="Genomic_DNA"/>
</dbReference>
<evidence type="ECO:0000256" key="1">
    <source>
        <dbReference type="ARBA" id="ARBA00007788"/>
    </source>
</evidence>
<keyword evidence="3" id="KW-0731">Sigma factor</keyword>
<evidence type="ECO:0000256" key="4">
    <source>
        <dbReference type="ARBA" id="ARBA00023125"/>
    </source>
</evidence>
<evidence type="ECO:0000256" key="3">
    <source>
        <dbReference type="ARBA" id="ARBA00023082"/>
    </source>
</evidence>
<dbReference type="GO" id="GO:0003677">
    <property type="term" value="F:DNA binding"/>
    <property type="evidence" value="ECO:0007669"/>
    <property type="project" value="UniProtKB-KW"/>
</dbReference>
<dbReference type="SUPFAM" id="SSF88946">
    <property type="entry name" value="Sigma2 domain of RNA polymerase sigma factors"/>
    <property type="match status" value="1"/>
</dbReference>
<feature type="domain" description="RNA polymerase sigma-70" evidence="6">
    <location>
        <begin position="24"/>
        <end position="37"/>
    </location>
</feature>
<dbReference type="PANTHER" id="PTHR30603:SF47">
    <property type="entry name" value="RNA POLYMERASE SIGMA FACTOR SIGD, CHLOROPLASTIC"/>
    <property type="match status" value="1"/>
</dbReference>
<keyword evidence="8" id="KW-1185">Reference proteome</keyword>
<dbReference type="NCBIfam" id="TIGR02937">
    <property type="entry name" value="sigma70-ECF"/>
    <property type="match status" value="1"/>
</dbReference>
<dbReference type="Proteomes" id="UP000095751">
    <property type="component" value="Unassembled WGS sequence"/>
</dbReference>
<comment type="similarity">
    <text evidence="1">Belongs to the sigma-70 factor family.</text>
</comment>
<evidence type="ECO:0000259" key="6">
    <source>
        <dbReference type="PROSITE" id="PS00715"/>
    </source>
</evidence>
<dbReference type="InterPro" id="IPR014284">
    <property type="entry name" value="RNA_pol_sigma-70_dom"/>
</dbReference>
<dbReference type="PANTHER" id="PTHR30603">
    <property type="entry name" value="RNA POLYMERASE SIGMA FACTOR RPO"/>
    <property type="match status" value="1"/>
</dbReference>
<dbReference type="OrthoDB" id="48514at2759"/>
<reference evidence="7 8" key="1">
    <citation type="submission" date="2016-09" db="EMBL/GenBank/DDBJ databases">
        <title>Extensive genetic diversity and differential bi-allelic expression allows diatom success in the polar Southern Ocean.</title>
        <authorList>
            <consortium name="DOE Joint Genome Institute"/>
            <person name="Mock T."/>
            <person name="Otillar R.P."/>
            <person name="Strauss J."/>
            <person name="Dupont C."/>
            <person name="Frickenhaus S."/>
            <person name="Maumus F."/>
            <person name="Mcmullan M."/>
            <person name="Sanges R."/>
            <person name="Schmutz J."/>
            <person name="Toseland A."/>
            <person name="Valas R."/>
            <person name="Veluchamy A."/>
            <person name="Ward B.J."/>
            <person name="Allen A."/>
            <person name="Barry K."/>
            <person name="Falciatore A."/>
            <person name="Ferrante M."/>
            <person name="Fortunato A.E."/>
            <person name="Gloeckner G."/>
            <person name="Gruber A."/>
            <person name="Hipkin R."/>
            <person name="Janech M."/>
            <person name="Kroth P."/>
            <person name="Leese F."/>
            <person name="Lindquist E."/>
            <person name="Lyon B.R."/>
            <person name="Martin J."/>
            <person name="Mayer C."/>
            <person name="Parker M."/>
            <person name="Quesneville H."/>
            <person name="Raymond J."/>
            <person name="Uhlig C."/>
            <person name="Valentin K.U."/>
            <person name="Worden A.Z."/>
            <person name="Armbrust E.V."/>
            <person name="Bowler C."/>
            <person name="Green B."/>
            <person name="Moulton V."/>
            <person name="Van Oosterhout C."/>
            <person name="Grigoriev I."/>
        </authorList>
    </citation>
    <scope>NUCLEOTIDE SEQUENCE [LARGE SCALE GENOMIC DNA]</scope>
    <source>
        <strain evidence="7 8">CCMP1102</strain>
    </source>
</reference>
<evidence type="ECO:0000313" key="7">
    <source>
        <dbReference type="EMBL" id="OEU13539.1"/>
    </source>
</evidence>